<protein>
    <submittedName>
        <fullName evidence="1">Cell wall-binding repeat-containing protein</fullName>
    </submittedName>
</protein>
<proteinExistence type="predicted"/>
<accession>A0A544QXM6</accession>
<reference evidence="1 2" key="1">
    <citation type="submission" date="2019-02" db="EMBL/GenBank/DDBJ databases">
        <title>Peptostreptococcaceae bacterium ZHW00191 nov., a new bacterium isolated from the human gut.</title>
        <authorList>
            <person name="Zhou H.-W."/>
            <person name="Chen X.-J."/>
        </authorList>
    </citation>
    <scope>NUCLEOTIDE SEQUENCE [LARGE SCALE GENOMIC DNA]</scope>
    <source>
        <strain evidence="1 2">ZHW00191</strain>
    </source>
</reference>
<dbReference type="PANTHER" id="PTHR30032">
    <property type="entry name" value="N-ACETYLMURAMOYL-L-ALANINE AMIDASE-RELATED"/>
    <property type="match status" value="1"/>
</dbReference>
<comment type="caution">
    <text evidence="1">The sequence shown here is derived from an EMBL/GenBank/DDBJ whole genome shotgun (WGS) entry which is preliminary data.</text>
</comment>
<organism evidence="1 2">
    <name type="scientific">Peptacetobacter hominis</name>
    <dbReference type="NCBI Taxonomy" id="2743610"/>
    <lineage>
        <taxon>Bacteria</taxon>
        <taxon>Bacillati</taxon>
        <taxon>Bacillota</taxon>
        <taxon>Clostridia</taxon>
        <taxon>Peptostreptococcales</taxon>
        <taxon>Peptostreptococcaceae</taxon>
        <taxon>Peptacetobacter</taxon>
    </lineage>
</organism>
<dbReference type="PANTHER" id="PTHR30032:SF8">
    <property type="entry name" value="GERMINATION-SPECIFIC N-ACETYLMURAMOYL-L-ALANINE AMIDASE"/>
    <property type="match status" value="1"/>
</dbReference>
<dbReference type="AlphaFoldDB" id="A0A544QXM6"/>
<evidence type="ECO:0000313" key="1">
    <source>
        <dbReference type="EMBL" id="TQQ85403.1"/>
    </source>
</evidence>
<dbReference type="Proteomes" id="UP000317863">
    <property type="component" value="Unassembled WGS sequence"/>
</dbReference>
<sequence>MDLKKKVSITMSTMIAFGSVGLYPTVSEAATQEKIAGSGRHETAVKISQNGWSTSENVILVNDSAIADALAATPLAKNLNAPILLTGKNSLNKSTENEIKRLGAKNIYLIGGTSVLPRFLEGNLSSKGYSVERISGDTREETAIEIAEELSEYIDIKEIAVVNGNTGLADAVSISAAAAQNNMAIILANPKKGIETSKEFIKEEGIEKSYVIGGTAAISDSTKNTLPNAERISGGNRNSTNAKVIKRFYKDAELNNIYIAKDGSKGASQLVDALAVGVLAAKNESPVMIVSNNLSLSQKSVMYDKKFSSIVQVGGNGNENAFREANKVQSGDIKSGKKIPSTYYTDVEVWYDVDHKNAEVIFGRDTLNGNPCNVISAPNDYECIFEVYKSGSVEKYKLGMTELGTTMQKYNEDKGKFESYALLTDYILPIGFAKCYGDWYSEEGYNYKITEDSFIGYPYEVISSKEKDHLYTYEINLNVEGQIVKLKLEYEIHGFIYLSKYNKNIGEYEFIDILS</sequence>
<dbReference type="Pfam" id="PF04122">
    <property type="entry name" value="CW_binding_2"/>
    <property type="match status" value="3"/>
</dbReference>
<name>A0A544QXM6_9FIRM</name>
<dbReference type="RefSeq" id="WP_142535107.1">
    <property type="nucleotide sequence ID" value="NZ_SGJB01000002.1"/>
</dbReference>
<dbReference type="EMBL" id="SGJB01000002">
    <property type="protein sequence ID" value="TQQ85403.1"/>
    <property type="molecule type" value="Genomic_DNA"/>
</dbReference>
<dbReference type="InterPro" id="IPR007253">
    <property type="entry name" value="Cell_wall-bd_2"/>
</dbReference>
<dbReference type="Gene3D" id="3.40.50.12090">
    <property type="match status" value="2"/>
</dbReference>
<gene>
    <name evidence="1" type="ORF">EXD82_01260</name>
</gene>
<keyword evidence="2" id="KW-1185">Reference proteome</keyword>
<dbReference type="OrthoDB" id="1750954at2"/>
<evidence type="ECO:0000313" key="2">
    <source>
        <dbReference type="Proteomes" id="UP000317863"/>
    </source>
</evidence>
<dbReference type="InterPro" id="IPR051922">
    <property type="entry name" value="Bact_Sporulation_Assoc"/>
</dbReference>